<protein>
    <submittedName>
        <fullName evidence="1">Uncharacterized protein</fullName>
    </submittedName>
</protein>
<evidence type="ECO:0000313" key="1">
    <source>
        <dbReference type="EMBL" id="QBK90108.1"/>
    </source>
</evidence>
<proteinExistence type="predicted"/>
<dbReference type="EMBL" id="MK500465">
    <property type="protein sequence ID" value="QBK90108.1"/>
    <property type="molecule type" value="Genomic_DNA"/>
</dbReference>
<reference evidence="1" key="1">
    <citation type="journal article" date="2019" name="MBio">
        <title>Virus Genomes from Deep Sea Sediments Expand the Ocean Megavirome and Support Independent Origins of Viral Gigantism.</title>
        <authorList>
            <person name="Backstrom D."/>
            <person name="Yutin N."/>
            <person name="Jorgensen S.L."/>
            <person name="Dharamshi J."/>
            <person name="Homa F."/>
            <person name="Zaremba-Niedwiedzka K."/>
            <person name="Spang A."/>
            <person name="Wolf Y.I."/>
            <person name="Koonin E.V."/>
            <person name="Ettema T.J."/>
        </authorList>
    </citation>
    <scope>NUCLEOTIDE SEQUENCE</scope>
</reference>
<organism evidence="1">
    <name type="scientific">Pithovirus LCPAC102</name>
    <dbReference type="NCBI Taxonomy" id="2506587"/>
    <lineage>
        <taxon>Viruses</taxon>
        <taxon>Pithoviruses</taxon>
    </lineage>
</organism>
<gene>
    <name evidence="1" type="ORF">LCPAC102_00180</name>
</gene>
<name>A0A481Z4X5_9VIRU</name>
<sequence length="147" mass="17906">MNKKVSCDMCNGYYHSSYTDIAEYFLKKVSNIDDKKNELKRKRNICVNCMKINGHNPKKQKIKRAYLTKYEIKENKINDILNNPDIYDNYKLEFGKYSDKTYIYVFTHIPDYCDYVLSNNNPYLDKFQYYYMYIKAKLEQITREREQ</sequence>
<accession>A0A481Z4X5</accession>